<evidence type="ECO:0000256" key="1">
    <source>
        <dbReference type="ARBA" id="ARBA00006068"/>
    </source>
</evidence>
<keyword evidence="3" id="KW-0472">Membrane</keyword>
<gene>
    <name evidence="5" type="ORF">JDV76_09415</name>
</gene>
<accession>A0ABS0VWQ0</accession>
<reference evidence="5 6" key="1">
    <citation type="submission" date="2020-12" db="EMBL/GenBank/DDBJ databases">
        <title>Genome public.</title>
        <authorList>
            <person name="Sun Q."/>
        </authorList>
    </citation>
    <scope>NUCLEOTIDE SEQUENCE [LARGE SCALE GENOMIC DNA]</scope>
    <source>
        <strain evidence="5 6">CCM 8864</strain>
    </source>
</reference>
<feature type="compositionally biased region" description="Pro residues" evidence="2">
    <location>
        <begin position="118"/>
        <end position="127"/>
    </location>
</feature>
<evidence type="ECO:0000313" key="5">
    <source>
        <dbReference type="EMBL" id="MBI9001179.1"/>
    </source>
</evidence>
<keyword evidence="6" id="KW-1185">Reference proteome</keyword>
<dbReference type="RefSeq" id="WP_198736646.1">
    <property type="nucleotide sequence ID" value="NZ_JAEIOT010000011.1"/>
</dbReference>
<proteinExistence type="inferred from homology"/>
<dbReference type="Gene3D" id="3.40.630.190">
    <property type="entry name" value="LCP protein"/>
    <property type="match status" value="1"/>
</dbReference>
<dbReference type="Proteomes" id="UP000625574">
    <property type="component" value="Unassembled WGS sequence"/>
</dbReference>
<keyword evidence="3" id="KW-0812">Transmembrane</keyword>
<evidence type="ECO:0000313" key="6">
    <source>
        <dbReference type="Proteomes" id="UP000625574"/>
    </source>
</evidence>
<organism evidence="5 6">
    <name type="scientific">Corynebacterium marambiense</name>
    <dbReference type="NCBI Taxonomy" id="2765364"/>
    <lineage>
        <taxon>Bacteria</taxon>
        <taxon>Bacillati</taxon>
        <taxon>Actinomycetota</taxon>
        <taxon>Actinomycetes</taxon>
        <taxon>Mycobacteriales</taxon>
        <taxon>Corynebacteriaceae</taxon>
        <taxon>Corynebacterium</taxon>
    </lineage>
</organism>
<evidence type="ECO:0000256" key="2">
    <source>
        <dbReference type="SAM" id="MobiDB-lite"/>
    </source>
</evidence>
<dbReference type="InterPro" id="IPR050922">
    <property type="entry name" value="LytR/CpsA/Psr_CW_biosynth"/>
</dbReference>
<comment type="caution">
    <text evidence="5">The sequence shown here is derived from an EMBL/GenBank/DDBJ whole genome shotgun (WGS) entry which is preliminary data.</text>
</comment>
<feature type="compositionally biased region" description="Basic and acidic residues" evidence="2">
    <location>
        <begin position="128"/>
        <end position="145"/>
    </location>
</feature>
<feature type="compositionally biased region" description="Basic and acidic residues" evidence="2">
    <location>
        <begin position="45"/>
        <end position="57"/>
    </location>
</feature>
<keyword evidence="3" id="KW-1133">Transmembrane helix</keyword>
<comment type="similarity">
    <text evidence="1">Belongs to the LytR/CpsA/Psr (LCP) family.</text>
</comment>
<dbReference type="InterPro" id="IPR004474">
    <property type="entry name" value="LytR_CpsA_psr"/>
</dbReference>
<name>A0ABS0VWQ0_9CORY</name>
<evidence type="ECO:0000259" key="4">
    <source>
        <dbReference type="Pfam" id="PF03816"/>
    </source>
</evidence>
<dbReference type="PANTHER" id="PTHR33392:SF6">
    <property type="entry name" value="POLYISOPRENYL-TEICHOIC ACID--PEPTIDOGLYCAN TEICHOIC ACID TRANSFERASE TAGU"/>
    <property type="match status" value="1"/>
</dbReference>
<feature type="domain" description="Cell envelope-related transcriptional attenuator" evidence="4">
    <location>
        <begin position="232"/>
        <end position="374"/>
    </location>
</feature>
<evidence type="ECO:0000256" key="3">
    <source>
        <dbReference type="SAM" id="Phobius"/>
    </source>
</evidence>
<protein>
    <submittedName>
        <fullName evidence="5">LCP family protein</fullName>
    </submittedName>
</protein>
<dbReference type="PANTHER" id="PTHR33392">
    <property type="entry name" value="POLYISOPRENYL-TEICHOIC ACID--PEPTIDOGLYCAN TEICHOIC ACID TRANSFERASE TAGU"/>
    <property type="match status" value="1"/>
</dbReference>
<dbReference type="EMBL" id="JAEIOT010000011">
    <property type="protein sequence ID" value="MBI9001179.1"/>
    <property type="molecule type" value="Genomic_DNA"/>
</dbReference>
<feature type="transmembrane region" description="Helical" evidence="3">
    <location>
        <begin position="159"/>
        <end position="180"/>
    </location>
</feature>
<feature type="compositionally biased region" description="Basic and acidic residues" evidence="2">
    <location>
        <begin position="11"/>
        <end position="30"/>
    </location>
</feature>
<feature type="region of interest" description="Disordered" evidence="2">
    <location>
        <begin position="1"/>
        <end position="154"/>
    </location>
</feature>
<dbReference type="NCBIfam" id="TIGR00350">
    <property type="entry name" value="lytR_cpsA_psr"/>
    <property type="match status" value="1"/>
</dbReference>
<dbReference type="Pfam" id="PF03816">
    <property type="entry name" value="LytR_cpsA_psr"/>
    <property type="match status" value="1"/>
</dbReference>
<sequence length="452" mass="49063">MDSRGPSQHGDLPDDIARDSRGRPILDRFGRPVRRRRPSRGSSRPRPESGRHTRGSEPPRGSLPDRSVPSPRRDPAETRYTPRTPERASYARPTPPPGRPIQYRPEARPAPAYRREAPVPPPTQPPVRPERRGGGRRDFAPEPRSRQPRRRPGCSRGCMTPFLLIIGIVLTLTVVIGLWADAKLNRVEATPVQQVAKTAGTNWLLVGSDSRQGLTQDEIDVLGTGGDIGVGRTDTIMLLHYGRGSKPTLVSIPRDSYVNVPGYGMNKINSAFTFGGPQLLTETVEQATGLRIDHYAEIGFGGFAGLVDAVGGVEMCVTEAINDPLANINLPAGCQNLNGPEALGYVRSRAFAMGDLDRVSHQREFFSALMEKATNPTTLLNPFRLGPLISRASGTFTVGTGDHIWNLARLALAMRSGVVTETVPVGGFQDTAVGNVVLWDDAAARSLFGSLR</sequence>